<evidence type="ECO:0000313" key="9">
    <source>
        <dbReference type="Proteomes" id="UP000644115"/>
    </source>
</evidence>
<dbReference type="GO" id="GO:0008855">
    <property type="term" value="F:exodeoxyribonuclease VII activity"/>
    <property type="evidence" value="ECO:0007669"/>
    <property type="project" value="UniProtKB-UniRule"/>
</dbReference>
<dbReference type="GO" id="GO:0009318">
    <property type="term" value="C:exodeoxyribonuclease VII complex"/>
    <property type="evidence" value="ECO:0007669"/>
    <property type="project" value="UniProtKB-UniRule"/>
</dbReference>
<accession>A0A923ND61</accession>
<dbReference type="PANTHER" id="PTHR34137:SF1">
    <property type="entry name" value="EXODEOXYRIBONUCLEASE 7 SMALL SUBUNIT"/>
    <property type="match status" value="1"/>
</dbReference>
<comment type="function">
    <text evidence="6">Bidirectionally degrades single-stranded DNA into large acid-insoluble oligonucleotides, which are then degraded further into small acid-soluble oligonucleotides.</text>
</comment>
<evidence type="ECO:0000256" key="6">
    <source>
        <dbReference type="HAMAP-Rule" id="MF_00337"/>
    </source>
</evidence>
<sequence length="64" mass="7585">MAEKKKNFEESLKKLEKISTSLKAEDITLEDAIKQYEEGIRYYKECSEILQDAQQRIETLTKQE</sequence>
<dbReference type="Gene3D" id="1.10.287.1040">
    <property type="entry name" value="Exonuclease VII, small subunit"/>
    <property type="match status" value="1"/>
</dbReference>
<comment type="subunit">
    <text evidence="6">Heterooligomer composed of large and small subunits.</text>
</comment>
<dbReference type="InterPro" id="IPR037004">
    <property type="entry name" value="Exonuc_VII_ssu_sf"/>
</dbReference>
<dbReference type="EC" id="3.1.11.6" evidence="6"/>
<dbReference type="EMBL" id="JACRWC010000008">
    <property type="protein sequence ID" value="MBC5998487.1"/>
    <property type="molecule type" value="Genomic_DNA"/>
</dbReference>
<dbReference type="Proteomes" id="UP000644115">
    <property type="component" value="Unassembled WGS sequence"/>
</dbReference>
<dbReference type="InterPro" id="IPR003761">
    <property type="entry name" value="Exonuc_VII_S"/>
</dbReference>
<keyword evidence="3 6" id="KW-0540">Nuclease</keyword>
<comment type="caution">
    <text evidence="8">The sequence shown here is derived from an EMBL/GenBank/DDBJ whole genome shotgun (WGS) entry which is preliminary data.</text>
</comment>
<reference evidence="8" key="1">
    <citation type="submission" date="2020-08" db="EMBL/GenBank/DDBJ databases">
        <authorList>
            <person name="Liu C."/>
            <person name="Sun Q."/>
        </authorList>
    </citation>
    <scope>NUCLEOTIDE SEQUENCE</scope>
    <source>
        <strain evidence="8">BX16</strain>
    </source>
</reference>
<dbReference type="RefSeq" id="WP_177265527.1">
    <property type="nucleotide sequence ID" value="NZ_JACRWC010000008.1"/>
</dbReference>
<protein>
    <recommendedName>
        <fullName evidence="6">Exodeoxyribonuclease 7 small subunit</fullName>
        <ecNumber evidence="6">3.1.11.6</ecNumber>
    </recommendedName>
    <alternativeName>
        <fullName evidence="6">Exodeoxyribonuclease VII small subunit</fullName>
        <shortName evidence="6">Exonuclease VII small subunit</shortName>
    </alternativeName>
</protein>
<dbReference type="Pfam" id="PF02609">
    <property type="entry name" value="Exonuc_VII_S"/>
    <property type="match status" value="1"/>
</dbReference>
<evidence type="ECO:0000256" key="2">
    <source>
        <dbReference type="ARBA" id="ARBA00022490"/>
    </source>
</evidence>
<comment type="catalytic activity">
    <reaction evidence="6">
        <text>Exonucleolytic cleavage in either 5'- to 3'- or 3'- to 5'-direction to yield nucleoside 5'-phosphates.</text>
        <dbReference type="EC" id="3.1.11.6"/>
    </reaction>
</comment>
<dbReference type="GO" id="GO:0006308">
    <property type="term" value="P:DNA catabolic process"/>
    <property type="evidence" value="ECO:0007669"/>
    <property type="project" value="UniProtKB-UniRule"/>
</dbReference>
<dbReference type="AlphaFoldDB" id="A0A923ND61"/>
<keyword evidence="7" id="KW-0175">Coiled coil</keyword>
<dbReference type="SUPFAM" id="SSF116842">
    <property type="entry name" value="XseB-like"/>
    <property type="match status" value="1"/>
</dbReference>
<keyword evidence="9" id="KW-1185">Reference proteome</keyword>
<gene>
    <name evidence="6 8" type="primary">xseB</name>
    <name evidence="8" type="ORF">H8876_00420</name>
</gene>
<evidence type="ECO:0000313" key="8">
    <source>
        <dbReference type="EMBL" id="MBC5998487.1"/>
    </source>
</evidence>
<evidence type="ECO:0000256" key="7">
    <source>
        <dbReference type="SAM" id="Coils"/>
    </source>
</evidence>
<name>A0A923ND61_9FIRM</name>
<dbReference type="GO" id="GO:0005829">
    <property type="term" value="C:cytosol"/>
    <property type="evidence" value="ECO:0007669"/>
    <property type="project" value="TreeGrafter"/>
</dbReference>
<comment type="similarity">
    <text evidence="1 6">Belongs to the XseB family.</text>
</comment>
<keyword evidence="5 6" id="KW-0269">Exonuclease</keyword>
<comment type="subcellular location">
    <subcellularLocation>
        <location evidence="6">Cytoplasm</location>
    </subcellularLocation>
</comment>
<evidence type="ECO:0000256" key="4">
    <source>
        <dbReference type="ARBA" id="ARBA00022801"/>
    </source>
</evidence>
<evidence type="ECO:0000256" key="3">
    <source>
        <dbReference type="ARBA" id="ARBA00022722"/>
    </source>
</evidence>
<dbReference type="NCBIfam" id="TIGR01280">
    <property type="entry name" value="xseB"/>
    <property type="match status" value="1"/>
</dbReference>
<keyword evidence="2 6" id="KW-0963">Cytoplasm</keyword>
<evidence type="ECO:0000256" key="5">
    <source>
        <dbReference type="ARBA" id="ARBA00022839"/>
    </source>
</evidence>
<dbReference type="HAMAP" id="MF_00337">
    <property type="entry name" value="Exonuc_7_S"/>
    <property type="match status" value="1"/>
</dbReference>
<organism evidence="8 9">
    <name type="scientific">Lentihominibacter faecis</name>
    <dbReference type="NCBI Taxonomy" id="2764712"/>
    <lineage>
        <taxon>Bacteria</taxon>
        <taxon>Bacillati</taxon>
        <taxon>Bacillota</taxon>
        <taxon>Clostridia</taxon>
        <taxon>Peptostreptococcales</taxon>
        <taxon>Anaerovoracaceae</taxon>
        <taxon>Lentihominibacter</taxon>
    </lineage>
</organism>
<proteinExistence type="inferred from homology"/>
<keyword evidence="4 6" id="KW-0378">Hydrolase</keyword>
<dbReference type="PANTHER" id="PTHR34137">
    <property type="entry name" value="EXODEOXYRIBONUCLEASE 7 SMALL SUBUNIT"/>
    <property type="match status" value="1"/>
</dbReference>
<dbReference type="PIRSF" id="PIRSF006488">
    <property type="entry name" value="Exonuc_VII_S"/>
    <property type="match status" value="1"/>
</dbReference>
<evidence type="ECO:0000256" key="1">
    <source>
        <dbReference type="ARBA" id="ARBA00009998"/>
    </source>
</evidence>
<feature type="coiled-coil region" evidence="7">
    <location>
        <begin position="5"/>
        <end position="63"/>
    </location>
</feature>